<feature type="region of interest" description="Disordered" evidence="6">
    <location>
        <begin position="78"/>
        <end position="109"/>
    </location>
</feature>
<dbReference type="InterPro" id="IPR014001">
    <property type="entry name" value="Helicase_ATP-bd"/>
</dbReference>
<evidence type="ECO:0000256" key="4">
    <source>
        <dbReference type="ARBA" id="ARBA00022840"/>
    </source>
</evidence>
<feature type="domain" description="Helicase ATP-binding" evidence="7">
    <location>
        <begin position="188"/>
        <end position="369"/>
    </location>
</feature>
<evidence type="ECO:0000259" key="8">
    <source>
        <dbReference type="PROSITE" id="PS51194"/>
    </source>
</evidence>
<dbReference type="OrthoDB" id="413460at2759"/>
<feature type="compositionally biased region" description="Acidic residues" evidence="6">
    <location>
        <begin position="1"/>
        <end position="12"/>
    </location>
</feature>
<dbReference type="Pfam" id="PF14773">
    <property type="entry name" value="VIGSSK"/>
    <property type="match status" value="1"/>
</dbReference>
<dbReference type="InterPro" id="IPR000330">
    <property type="entry name" value="SNF2_N"/>
</dbReference>
<proteinExistence type="predicted"/>
<protein>
    <recommendedName>
        <fullName evidence="11">DNA excision repair protein</fullName>
    </recommendedName>
</protein>
<gene>
    <name evidence="9" type="ORF">K470DRAFT_259268</name>
</gene>
<evidence type="ECO:0000256" key="3">
    <source>
        <dbReference type="ARBA" id="ARBA00022801"/>
    </source>
</evidence>
<dbReference type="PROSITE" id="PS51192">
    <property type="entry name" value="HELICASE_ATP_BIND_1"/>
    <property type="match status" value="1"/>
</dbReference>
<dbReference type="InterPro" id="IPR029256">
    <property type="entry name" value="Heliccase-ass-bd"/>
</dbReference>
<sequence length="906" mass="102469">MSDSEDTIDSDELDRVPRYGKLRTRPIRSSRSITPVITLDATRDSIGKTGTNTGKTKASTGKTKTSTEKMRLIFDNDKDHSAAYAQSKKRRKITAKSSKSKNKDSIPQEAARTIGHRKLDTLYPPNIDNIDFTDDERLGELRERPQFINVVLQREYADVELPNSGGVIPAPIACYLRPYQIEGASFLHRLFVLQEGGILGDDMGLGKTVQVIAFLTAAFGKTGDERDNKRMRKIRRFEDGRWYPRVLIIVPGGLMINWQQELERWGWWHVYSFHGTMAAKQEALAAAKHGRLEIMITTYKTYYLNCGAINEIRWDCVVADEVHQLKENSTEVTKAMSNLNASCRIGLSGTAIQNKYEELWTLLNWTNPGRFGTLSKWKQCISTPLKLGQSHEASYAQLAAARRTAEKLVHNLLPRFFLRRTKALISDQLPKKSDRIVFCPLSEIQTEAYNNFCDSEIVHAIRHSSQPCSCGSGKKEGWCCNAELENYGKWQHYVFPCLMTLQKLANHVAMLVPSGEADESHEKELEMLKEALPDRWKALYQERDNIINFANHQFCGKWRVLKQLLKLWDNNGDKALIFSHSVRLLKILRALFMATTTYSVSYLDGSMSYGERQSVVDDYNTNPSRLFFLISTKAGGVGLNITSANKVVIVDPNWNPSHDLQAQDRAYRIGQVRNVDVFRLVSKGTVEELVYARQVYKQAQANIGYTASVERRYFRGVQDHKAMQGELFGLANLFALVNENVVLRDIINKTNVAESRAGVEIASLDPVEDDERDTSISQLAEDISDDSQPQEGASSATNIDPVSAILATIGVEYTHENAEVIGTSKIETEISARAQKTEKEVRAFGEEAGRFKYQPPVEVRHRQFCSMARLFGKEPVKFALVVEGWSQSQRIKALEQFYSRARERGS</sequence>
<dbReference type="SUPFAM" id="SSF52540">
    <property type="entry name" value="P-loop containing nucleoside triphosphate hydrolases"/>
    <property type="match status" value="2"/>
</dbReference>
<evidence type="ECO:0000256" key="6">
    <source>
        <dbReference type="SAM" id="MobiDB-lite"/>
    </source>
</evidence>
<dbReference type="Pfam" id="PF00176">
    <property type="entry name" value="SNF2-rel_dom"/>
    <property type="match status" value="1"/>
</dbReference>
<comment type="subcellular location">
    <subcellularLocation>
        <location evidence="1">Nucleus</location>
    </subcellularLocation>
</comment>
<dbReference type="Gene3D" id="3.40.50.300">
    <property type="entry name" value="P-loop containing nucleotide triphosphate hydrolases"/>
    <property type="match status" value="1"/>
</dbReference>
<keyword evidence="4" id="KW-0067">ATP-binding</keyword>
<dbReference type="InterPro" id="IPR057931">
    <property type="entry name" value="RHH_ERCC6L2"/>
</dbReference>
<feature type="compositionally biased region" description="Basic residues" evidence="6">
    <location>
        <begin position="18"/>
        <end position="28"/>
    </location>
</feature>
<dbReference type="AlphaFoldDB" id="A0A6A7BV76"/>
<feature type="domain" description="Helicase C-terminal" evidence="8">
    <location>
        <begin position="560"/>
        <end position="714"/>
    </location>
</feature>
<keyword evidence="5" id="KW-0539">Nucleus</keyword>
<dbReference type="CDD" id="cd18793">
    <property type="entry name" value="SF2_C_SNF"/>
    <property type="match status" value="1"/>
</dbReference>
<dbReference type="PROSITE" id="PS51194">
    <property type="entry name" value="HELICASE_CTER"/>
    <property type="match status" value="1"/>
</dbReference>
<name>A0A6A7BV76_9PEZI</name>
<dbReference type="PANTHER" id="PTHR45629:SF7">
    <property type="entry name" value="DNA EXCISION REPAIR PROTEIN ERCC-6-RELATED"/>
    <property type="match status" value="1"/>
</dbReference>
<dbReference type="InterPro" id="IPR027417">
    <property type="entry name" value="P-loop_NTPase"/>
</dbReference>
<dbReference type="EMBL" id="MU005999">
    <property type="protein sequence ID" value="KAF2858982.1"/>
    <property type="molecule type" value="Genomic_DNA"/>
</dbReference>
<dbReference type="Pfam" id="PF00271">
    <property type="entry name" value="Helicase_C"/>
    <property type="match status" value="1"/>
</dbReference>
<feature type="compositionally biased region" description="Low complexity" evidence="6">
    <location>
        <begin position="47"/>
        <end position="64"/>
    </location>
</feature>
<dbReference type="SMART" id="SM00490">
    <property type="entry name" value="HELICc"/>
    <property type="match status" value="1"/>
</dbReference>
<feature type="region of interest" description="Disordered" evidence="6">
    <location>
        <begin position="44"/>
        <end position="66"/>
    </location>
</feature>
<dbReference type="InterPro" id="IPR050496">
    <property type="entry name" value="SNF2_RAD54_helicase_repair"/>
</dbReference>
<dbReference type="PANTHER" id="PTHR45629">
    <property type="entry name" value="SNF2/RAD54 FAMILY MEMBER"/>
    <property type="match status" value="1"/>
</dbReference>
<keyword evidence="3" id="KW-0378">Hydrolase</keyword>
<reference evidence="9" key="1">
    <citation type="journal article" date="2020" name="Stud. Mycol.">
        <title>101 Dothideomycetes genomes: a test case for predicting lifestyles and emergence of pathogens.</title>
        <authorList>
            <person name="Haridas S."/>
            <person name="Albert R."/>
            <person name="Binder M."/>
            <person name="Bloem J."/>
            <person name="Labutti K."/>
            <person name="Salamov A."/>
            <person name="Andreopoulos B."/>
            <person name="Baker S."/>
            <person name="Barry K."/>
            <person name="Bills G."/>
            <person name="Bluhm B."/>
            <person name="Cannon C."/>
            <person name="Castanera R."/>
            <person name="Culley D."/>
            <person name="Daum C."/>
            <person name="Ezra D."/>
            <person name="Gonzalez J."/>
            <person name="Henrissat B."/>
            <person name="Kuo A."/>
            <person name="Liang C."/>
            <person name="Lipzen A."/>
            <person name="Lutzoni F."/>
            <person name="Magnuson J."/>
            <person name="Mondo S."/>
            <person name="Nolan M."/>
            <person name="Ohm R."/>
            <person name="Pangilinan J."/>
            <person name="Park H.-J."/>
            <person name="Ramirez L."/>
            <person name="Alfaro M."/>
            <person name="Sun H."/>
            <person name="Tritt A."/>
            <person name="Yoshinaga Y."/>
            <person name="Zwiers L.-H."/>
            <person name="Turgeon B."/>
            <person name="Goodwin S."/>
            <person name="Spatafora J."/>
            <person name="Crous P."/>
            <person name="Grigoriev I."/>
        </authorList>
    </citation>
    <scope>NUCLEOTIDE SEQUENCE</scope>
    <source>
        <strain evidence="9">CBS 480.64</strain>
    </source>
</reference>
<dbReference type="Proteomes" id="UP000799421">
    <property type="component" value="Unassembled WGS sequence"/>
</dbReference>
<dbReference type="InterPro" id="IPR049730">
    <property type="entry name" value="SNF2/RAD54-like_C"/>
</dbReference>
<evidence type="ECO:0008006" key="11">
    <source>
        <dbReference type="Google" id="ProtNLM"/>
    </source>
</evidence>
<dbReference type="Pfam" id="PF25806">
    <property type="entry name" value="RHH_ERCC6L2"/>
    <property type="match status" value="1"/>
</dbReference>
<dbReference type="SMART" id="SM00487">
    <property type="entry name" value="DEXDc"/>
    <property type="match status" value="1"/>
</dbReference>
<dbReference type="FunFam" id="3.40.50.10810:FF:000019">
    <property type="entry name" value="DNA excision repair protein ERCC-6-like 2 isoform X1"/>
    <property type="match status" value="1"/>
</dbReference>
<evidence type="ECO:0000256" key="5">
    <source>
        <dbReference type="ARBA" id="ARBA00023242"/>
    </source>
</evidence>
<organism evidence="9 10">
    <name type="scientific">Piedraia hortae CBS 480.64</name>
    <dbReference type="NCBI Taxonomy" id="1314780"/>
    <lineage>
        <taxon>Eukaryota</taxon>
        <taxon>Fungi</taxon>
        <taxon>Dikarya</taxon>
        <taxon>Ascomycota</taxon>
        <taxon>Pezizomycotina</taxon>
        <taxon>Dothideomycetes</taxon>
        <taxon>Dothideomycetidae</taxon>
        <taxon>Capnodiales</taxon>
        <taxon>Piedraiaceae</taxon>
        <taxon>Piedraia</taxon>
    </lineage>
</organism>
<dbReference type="InterPro" id="IPR001650">
    <property type="entry name" value="Helicase_C-like"/>
</dbReference>
<evidence type="ECO:0000259" key="7">
    <source>
        <dbReference type="PROSITE" id="PS51192"/>
    </source>
</evidence>
<evidence type="ECO:0000313" key="9">
    <source>
        <dbReference type="EMBL" id="KAF2858982.1"/>
    </source>
</evidence>
<dbReference type="GO" id="GO:0016787">
    <property type="term" value="F:hydrolase activity"/>
    <property type="evidence" value="ECO:0007669"/>
    <property type="project" value="UniProtKB-KW"/>
</dbReference>
<evidence type="ECO:0000256" key="1">
    <source>
        <dbReference type="ARBA" id="ARBA00004123"/>
    </source>
</evidence>
<keyword evidence="10" id="KW-1185">Reference proteome</keyword>
<feature type="region of interest" description="Disordered" evidence="6">
    <location>
        <begin position="1"/>
        <end position="29"/>
    </location>
</feature>
<dbReference type="InterPro" id="IPR038718">
    <property type="entry name" value="SNF2-like_sf"/>
</dbReference>
<dbReference type="GO" id="GO:0005524">
    <property type="term" value="F:ATP binding"/>
    <property type="evidence" value="ECO:0007669"/>
    <property type="project" value="InterPro"/>
</dbReference>
<dbReference type="Gene3D" id="3.40.50.10810">
    <property type="entry name" value="Tandem AAA-ATPase domain"/>
    <property type="match status" value="1"/>
</dbReference>
<feature type="compositionally biased region" description="Basic residues" evidence="6">
    <location>
        <begin position="87"/>
        <end position="100"/>
    </location>
</feature>
<keyword evidence="2" id="KW-0547">Nucleotide-binding</keyword>
<evidence type="ECO:0000256" key="2">
    <source>
        <dbReference type="ARBA" id="ARBA00022741"/>
    </source>
</evidence>
<dbReference type="GO" id="GO:0005634">
    <property type="term" value="C:nucleus"/>
    <property type="evidence" value="ECO:0007669"/>
    <property type="project" value="UniProtKB-SubCell"/>
</dbReference>
<evidence type="ECO:0000313" key="10">
    <source>
        <dbReference type="Proteomes" id="UP000799421"/>
    </source>
</evidence>
<accession>A0A6A7BV76</accession>